<evidence type="ECO:0000313" key="3">
    <source>
        <dbReference type="Proteomes" id="UP000799302"/>
    </source>
</evidence>
<dbReference type="AlphaFoldDB" id="A0A6A6U7S9"/>
<keyword evidence="1" id="KW-1133">Transmembrane helix</keyword>
<name>A0A6A6U7S9_9PEZI</name>
<proteinExistence type="predicted"/>
<keyword evidence="1" id="KW-0812">Transmembrane</keyword>
<protein>
    <submittedName>
        <fullName evidence="2">Uncharacterized protein</fullName>
    </submittedName>
</protein>
<dbReference type="EMBL" id="MU004236">
    <property type="protein sequence ID" value="KAF2668325.1"/>
    <property type="molecule type" value="Genomic_DNA"/>
</dbReference>
<feature type="transmembrane region" description="Helical" evidence="1">
    <location>
        <begin position="21"/>
        <end position="44"/>
    </location>
</feature>
<keyword evidence="1" id="KW-0472">Membrane</keyword>
<keyword evidence="3" id="KW-1185">Reference proteome</keyword>
<organism evidence="2 3">
    <name type="scientific">Microthyrium microscopicum</name>
    <dbReference type="NCBI Taxonomy" id="703497"/>
    <lineage>
        <taxon>Eukaryota</taxon>
        <taxon>Fungi</taxon>
        <taxon>Dikarya</taxon>
        <taxon>Ascomycota</taxon>
        <taxon>Pezizomycotina</taxon>
        <taxon>Dothideomycetes</taxon>
        <taxon>Dothideomycetes incertae sedis</taxon>
        <taxon>Microthyriales</taxon>
        <taxon>Microthyriaceae</taxon>
        <taxon>Microthyrium</taxon>
    </lineage>
</organism>
<evidence type="ECO:0000256" key="1">
    <source>
        <dbReference type="SAM" id="Phobius"/>
    </source>
</evidence>
<sequence length="492" mass="57044">MPSFMDIVRRFGRIIDRLLRYWLYLFTCATVGLIVYNLTAYYLLPVASTKPFIGEVSRRNQWDILTRTGCTSFSYVQHTSSYHICAFWSRLDSYPVRLWHSRSPEWSLSHLSYADHSVAMTSVENGAIAALQTFDGLIPSLSSKTIRILYTDVSIRSDSSGHASAGHTMKGLHPRTLTIIPGKLDLESCEVAVFARPNDLSRDICLQHIIAHEIYHCTQYFNLEKSHQMQPIELWSEWWVEGAAMFFGEQVSPGCRTFRSWFDVYDPQKPLYRHRHDAGIFFQFLSNQGWSFKKIDGLGNSAEKLKDEQEAINRLAHSDLAGLFPRFAAQLFDSAIYYDAQGSHHQPVRSDYDQRFTRNVWSRWNRLANVEQYSLEASTESFSIARYSLWVQPNETIKLKYKQPDICHSQCLIQFRQRLDRNWQVLDEAILEADDKTSVGYDLLYTYTGNLSASEAPRVKIHATRVKQTFPGLVVIENQIRKPIGTRDWRFW</sequence>
<dbReference type="OrthoDB" id="5023749at2759"/>
<gene>
    <name evidence="2" type="ORF">BT63DRAFT_414339</name>
</gene>
<evidence type="ECO:0000313" key="2">
    <source>
        <dbReference type="EMBL" id="KAF2668325.1"/>
    </source>
</evidence>
<reference evidence="2" key="1">
    <citation type="journal article" date="2020" name="Stud. Mycol.">
        <title>101 Dothideomycetes genomes: a test case for predicting lifestyles and emergence of pathogens.</title>
        <authorList>
            <person name="Haridas S."/>
            <person name="Albert R."/>
            <person name="Binder M."/>
            <person name="Bloem J."/>
            <person name="Labutti K."/>
            <person name="Salamov A."/>
            <person name="Andreopoulos B."/>
            <person name="Baker S."/>
            <person name="Barry K."/>
            <person name="Bills G."/>
            <person name="Bluhm B."/>
            <person name="Cannon C."/>
            <person name="Castanera R."/>
            <person name="Culley D."/>
            <person name="Daum C."/>
            <person name="Ezra D."/>
            <person name="Gonzalez J."/>
            <person name="Henrissat B."/>
            <person name="Kuo A."/>
            <person name="Liang C."/>
            <person name="Lipzen A."/>
            <person name="Lutzoni F."/>
            <person name="Magnuson J."/>
            <person name="Mondo S."/>
            <person name="Nolan M."/>
            <person name="Ohm R."/>
            <person name="Pangilinan J."/>
            <person name="Park H.-J."/>
            <person name="Ramirez L."/>
            <person name="Alfaro M."/>
            <person name="Sun H."/>
            <person name="Tritt A."/>
            <person name="Yoshinaga Y."/>
            <person name="Zwiers L.-H."/>
            <person name="Turgeon B."/>
            <person name="Goodwin S."/>
            <person name="Spatafora J."/>
            <person name="Crous P."/>
            <person name="Grigoriev I."/>
        </authorList>
    </citation>
    <scope>NUCLEOTIDE SEQUENCE</scope>
    <source>
        <strain evidence="2">CBS 115976</strain>
    </source>
</reference>
<accession>A0A6A6U7S9</accession>
<dbReference type="Proteomes" id="UP000799302">
    <property type="component" value="Unassembled WGS sequence"/>
</dbReference>